<dbReference type="EMBL" id="CAJDYZ010011974">
    <property type="protein sequence ID" value="CAD1480381.1"/>
    <property type="molecule type" value="Genomic_DNA"/>
</dbReference>
<accession>A0A6V7HKU9</accession>
<reference evidence="2" key="1">
    <citation type="submission" date="2020-07" db="EMBL/GenBank/DDBJ databases">
        <authorList>
            <person name="Nazaruddin N."/>
        </authorList>
    </citation>
    <scope>NUCLEOTIDE SEQUENCE</scope>
</reference>
<sequence length="99" mass="11421">MHDDSCGRIKSIELYLQISAVKKLNVFAATSDRGTYTEAYVHANEDLPRRNETSKICQVMPNMFYCRVLQHNLLSEPQMVKNPSTVPTRRKSRNANYTK</sequence>
<dbReference type="AlphaFoldDB" id="A0A6V7HKU9"/>
<gene>
    <name evidence="2" type="ORF">MHI_LOCUS925840</name>
</gene>
<organism evidence="2 3">
    <name type="scientific">Heterotrigona itama</name>
    <dbReference type="NCBI Taxonomy" id="395501"/>
    <lineage>
        <taxon>Eukaryota</taxon>
        <taxon>Metazoa</taxon>
        <taxon>Ecdysozoa</taxon>
        <taxon>Arthropoda</taxon>
        <taxon>Hexapoda</taxon>
        <taxon>Insecta</taxon>
        <taxon>Pterygota</taxon>
        <taxon>Neoptera</taxon>
        <taxon>Endopterygota</taxon>
        <taxon>Hymenoptera</taxon>
        <taxon>Apocrita</taxon>
        <taxon>Aculeata</taxon>
        <taxon>Apoidea</taxon>
        <taxon>Anthophila</taxon>
        <taxon>Apidae</taxon>
        <taxon>Heterotrigona</taxon>
    </lineage>
</organism>
<evidence type="ECO:0000313" key="2">
    <source>
        <dbReference type="EMBL" id="CAD1480381.1"/>
    </source>
</evidence>
<keyword evidence="3" id="KW-1185">Reference proteome</keyword>
<feature type="region of interest" description="Disordered" evidence="1">
    <location>
        <begin position="79"/>
        <end position="99"/>
    </location>
</feature>
<protein>
    <submittedName>
        <fullName evidence="2">Uncharacterized protein</fullName>
    </submittedName>
</protein>
<evidence type="ECO:0000313" key="3">
    <source>
        <dbReference type="Proteomes" id="UP000752696"/>
    </source>
</evidence>
<proteinExistence type="predicted"/>
<dbReference type="Proteomes" id="UP000752696">
    <property type="component" value="Unassembled WGS sequence"/>
</dbReference>
<name>A0A6V7HKU9_9HYME</name>
<comment type="caution">
    <text evidence="2">The sequence shown here is derived from an EMBL/GenBank/DDBJ whole genome shotgun (WGS) entry which is preliminary data.</text>
</comment>
<evidence type="ECO:0000256" key="1">
    <source>
        <dbReference type="SAM" id="MobiDB-lite"/>
    </source>
</evidence>